<sequence>MLSDHARAHSLATRARVGVFVGYDKYSKGYRVHFPDTGDLAISHNVGFHEDKGYAFTSLTPPCHPTSSSSRDPPAGPSLHLPGTRPRLVVIGPRPPPPPADSPKIVEIETLSSAPAPEPPAAAQPPAAARGPVEAVDPTASSPVPAAAPQAAPATANRRRARDPPSVQYQTRQHVQRQQQGRQQREAAAGTVISLSNSFATSFRAQRSADGVKLEPSTLQEAMRRTDWPLWLECNSSAEL</sequence>
<dbReference type="Pfam" id="PF25597">
    <property type="entry name" value="SH3_retrovirus"/>
    <property type="match status" value="1"/>
</dbReference>
<reference evidence="3" key="1">
    <citation type="submission" date="2016-04" db="EMBL/GenBank/DDBJ databases">
        <authorList>
            <person name="Nguyen H.D."/>
            <person name="Samba Siva P."/>
            <person name="Cullis J."/>
            <person name="Levesque C.A."/>
            <person name="Hambleton S."/>
        </authorList>
    </citation>
    <scope>NUCLEOTIDE SEQUENCE</scope>
    <source>
        <strain evidence="3">DAOMC 236426</strain>
    </source>
</reference>
<evidence type="ECO:0000256" key="1">
    <source>
        <dbReference type="SAM" id="MobiDB-lite"/>
    </source>
</evidence>
<feature type="domain" description="Retroviral polymerase SH3-like" evidence="2">
    <location>
        <begin position="7"/>
        <end position="58"/>
    </location>
</feature>
<evidence type="ECO:0000313" key="3">
    <source>
        <dbReference type="EMBL" id="KAE8245525.1"/>
    </source>
</evidence>
<evidence type="ECO:0000313" key="4">
    <source>
        <dbReference type="Proteomes" id="UP000077684"/>
    </source>
</evidence>
<evidence type="ECO:0000259" key="2">
    <source>
        <dbReference type="Pfam" id="PF25597"/>
    </source>
</evidence>
<comment type="caution">
    <text evidence="3">The sequence shown here is derived from an EMBL/GenBank/DDBJ whole genome shotgun (WGS) entry which is preliminary data.</text>
</comment>
<dbReference type="AlphaFoldDB" id="A0A8X7MQ49"/>
<gene>
    <name evidence="3" type="ORF">A4X06_0g5633</name>
</gene>
<reference evidence="3" key="2">
    <citation type="journal article" date="2019" name="IMA Fungus">
        <title>Genome sequencing and comparison of five Tilletia species to identify candidate genes for the detection of regulated species infecting wheat.</title>
        <authorList>
            <person name="Nguyen H.D.T."/>
            <person name="Sultana T."/>
            <person name="Kesanakurti P."/>
            <person name="Hambleton S."/>
        </authorList>
    </citation>
    <scope>NUCLEOTIDE SEQUENCE</scope>
    <source>
        <strain evidence="3">DAOMC 236426</strain>
    </source>
</reference>
<dbReference type="InterPro" id="IPR057670">
    <property type="entry name" value="SH3_retrovirus"/>
</dbReference>
<organism evidence="3 4">
    <name type="scientific">Tilletia controversa</name>
    <name type="common">dwarf bunt fungus</name>
    <dbReference type="NCBI Taxonomy" id="13291"/>
    <lineage>
        <taxon>Eukaryota</taxon>
        <taxon>Fungi</taxon>
        <taxon>Dikarya</taxon>
        <taxon>Basidiomycota</taxon>
        <taxon>Ustilaginomycotina</taxon>
        <taxon>Exobasidiomycetes</taxon>
        <taxon>Tilletiales</taxon>
        <taxon>Tilletiaceae</taxon>
        <taxon>Tilletia</taxon>
    </lineage>
</organism>
<dbReference type="EMBL" id="LWDE02000719">
    <property type="protein sequence ID" value="KAE8245525.1"/>
    <property type="molecule type" value="Genomic_DNA"/>
</dbReference>
<protein>
    <recommendedName>
        <fullName evidence="2">Retroviral polymerase SH3-like domain-containing protein</fullName>
    </recommendedName>
</protein>
<feature type="region of interest" description="Disordered" evidence="1">
    <location>
        <begin position="59"/>
        <end position="189"/>
    </location>
</feature>
<feature type="compositionally biased region" description="Low complexity" evidence="1">
    <location>
        <begin position="124"/>
        <end position="156"/>
    </location>
</feature>
<keyword evidence="4" id="KW-1185">Reference proteome</keyword>
<proteinExistence type="predicted"/>
<feature type="compositionally biased region" description="Low complexity" evidence="1">
    <location>
        <begin position="164"/>
        <end position="182"/>
    </location>
</feature>
<feature type="compositionally biased region" description="Polar residues" evidence="1">
    <location>
        <begin position="59"/>
        <end position="71"/>
    </location>
</feature>
<accession>A0A8X7MQ49</accession>
<dbReference type="Proteomes" id="UP000077684">
    <property type="component" value="Unassembled WGS sequence"/>
</dbReference>
<name>A0A8X7MQ49_9BASI</name>